<evidence type="ECO:0000313" key="11">
    <source>
        <dbReference type="Proteomes" id="UP000184088"/>
    </source>
</evidence>
<dbReference type="RefSeq" id="WP_073343986.1">
    <property type="nucleotide sequence ID" value="NZ_FQVH01000018.1"/>
</dbReference>
<organism evidence="10 11">
    <name type="scientific">Caldanaerobius fijiensis DSM 17918</name>
    <dbReference type="NCBI Taxonomy" id="1121256"/>
    <lineage>
        <taxon>Bacteria</taxon>
        <taxon>Bacillati</taxon>
        <taxon>Bacillota</taxon>
        <taxon>Clostridia</taxon>
        <taxon>Thermoanaerobacterales</taxon>
        <taxon>Thermoanaerobacteraceae</taxon>
        <taxon>Caldanaerobius</taxon>
    </lineage>
</organism>
<proteinExistence type="inferred from homology"/>
<dbReference type="PANTHER" id="PTHR36175:SF1">
    <property type="entry name" value="CYANOPHYCINASE"/>
    <property type="match status" value="1"/>
</dbReference>
<dbReference type="PIRSF" id="PIRSF032067">
    <property type="entry name" value="Cyanophycinase"/>
    <property type="match status" value="1"/>
</dbReference>
<evidence type="ECO:0000256" key="9">
    <source>
        <dbReference type="PIRSR" id="PIRSR032067-1"/>
    </source>
</evidence>
<evidence type="ECO:0000256" key="4">
    <source>
        <dbReference type="ARBA" id="ARBA00013115"/>
    </source>
</evidence>
<evidence type="ECO:0000313" key="10">
    <source>
        <dbReference type="EMBL" id="SHF32501.1"/>
    </source>
</evidence>
<name>A0A1M5AQF7_9THEO</name>
<dbReference type="GO" id="GO:0008241">
    <property type="term" value="F:peptidyl-dipeptidase activity"/>
    <property type="evidence" value="ECO:0007669"/>
    <property type="project" value="UniProtKB-EC"/>
</dbReference>
<feature type="active site" description="Charge relay system" evidence="9">
    <location>
        <position position="172"/>
    </location>
</feature>
<comment type="catalytic activity">
    <reaction evidence="1">
        <text>[L-4-(L-arginin-2-N-yl)aspartate](n) + H2O = [L-4-(L-arginin-2-N-yl)aspartate](n-1) + L-4-(L-arginin-2-N-yl)aspartate</text>
        <dbReference type="Rhea" id="RHEA:12845"/>
        <dbReference type="Rhea" id="RHEA-COMP:13728"/>
        <dbReference type="Rhea" id="RHEA-COMP:13734"/>
        <dbReference type="ChEBI" id="CHEBI:15377"/>
        <dbReference type="ChEBI" id="CHEBI:137986"/>
        <dbReference type="ChEBI" id="CHEBI:137991"/>
        <dbReference type="EC" id="3.4.15.6"/>
    </reaction>
</comment>
<comment type="function">
    <text evidence="2">Exopeptidase that catalyzes the hydrolytic cleavage of multi-L-arginyl-poly-L-aspartic acid (cyanophycin; a water-insoluble reserve polymer) into aspartate-arginine dipeptides.</text>
</comment>
<keyword evidence="7" id="KW-0378">Hydrolase</keyword>
<keyword evidence="6" id="KW-0645">Protease</keyword>
<dbReference type="Pfam" id="PF03575">
    <property type="entry name" value="Peptidase_S51"/>
    <property type="match status" value="1"/>
</dbReference>
<dbReference type="NCBIfam" id="TIGR02069">
    <property type="entry name" value="cyanophycinase"/>
    <property type="match status" value="1"/>
</dbReference>
<comment type="similarity">
    <text evidence="3">Belongs to the peptidase S51 family.</text>
</comment>
<dbReference type="OrthoDB" id="9799980at2"/>
<dbReference type="InterPro" id="IPR005320">
    <property type="entry name" value="Peptidase_S51"/>
</dbReference>
<dbReference type="GO" id="GO:0006508">
    <property type="term" value="P:proteolysis"/>
    <property type="evidence" value="ECO:0007669"/>
    <property type="project" value="UniProtKB-KW"/>
</dbReference>
<evidence type="ECO:0000256" key="5">
    <source>
        <dbReference type="ARBA" id="ARBA00015719"/>
    </source>
</evidence>
<reference evidence="10 11" key="1">
    <citation type="submission" date="2016-11" db="EMBL/GenBank/DDBJ databases">
        <authorList>
            <person name="Jaros S."/>
            <person name="Januszkiewicz K."/>
            <person name="Wedrychowicz H."/>
        </authorList>
    </citation>
    <scope>NUCLEOTIDE SEQUENCE [LARGE SCALE GENOMIC DNA]</scope>
    <source>
        <strain evidence="10 11">DSM 17918</strain>
    </source>
</reference>
<evidence type="ECO:0000256" key="7">
    <source>
        <dbReference type="ARBA" id="ARBA00022801"/>
    </source>
</evidence>
<keyword evidence="8" id="KW-0720">Serine protease</keyword>
<evidence type="ECO:0000256" key="1">
    <source>
        <dbReference type="ARBA" id="ARBA00001092"/>
    </source>
</evidence>
<dbReference type="InterPro" id="IPR029062">
    <property type="entry name" value="Class_I_gatase-like"/>
</dbReference>
<dbReference type="STRING" id="1121256.SAMN02746089_01698"/>
<dbReference type="InterPro" id="IPR011811">
    <property type="entry name" value="Peptidase_S51_cyanophycinase"/>
</dbReference>
<evidence type="ECO:0000256" key="3">
    <source>
        <dbReference type="ARBA" id="ARBA00006534"/>
    </source>
</evidence>
<accession>A0A1M5AQF7</accession>
<dbReference type="EC" id="3.4.15.6" evidence="4"/>
<dbReference type="CDD" id="cd03145">
    <property type="entry name" value="GAT1_cyanophycinase"/>
    <property type="match status" value="1"/>
</dbReference>
<dbReference type="PANTHER" id="PTHR36175">
    <property type="entry name" value="CYANOPHYCINASE"/>
    <property type="match status" value="1"/>
</dbReference>
<protein>
    <recommendedName>
        <fullName evidence="5">Cyanophycinase</fullName>
        <ecNumber evidence="4">3.4.15.6</ecNumber>
    </recommendedName>
</protein>
<feature type="active site" description="Charge relay system" evidence="9">
    <location>
        <position position="131"/>
    </location>
</feature>
<dbReference type="EMBL" id="FQVH01000018">
    <property type="protein sequence ID" value="SHF32501.1"/>
    <property type="molecule type" value="Genomic_DNA"/>
</dbReference>
<gene>
    <name evidence="10" type="ORF">SAMN02746089_01698</name>
</gene>
<evidence type="ECO:0000256" key="8">
    <source>
        <dbReference type="ARBA" id="ARBA00022825"/>
    </source>
</evidence>
<dbReference type="GO" id="GO:0008236">
    <property type="term" value="F:serine-type peptidase activity"/>
    <property type="evidence" value="ECO:0007669"/>
    <property type="project" value="UniProtKB-KW"/>
</dbReference>
<sequence>MDEKVKGNLIIIGGAEDKEHECKILNYVVDSIKAKKNSLLIITTATQKPQQVFDIYKKVFKRLGVDEIETLDISGREDANDKKNVEKVYDAGGIFFSGGDQLRITSILGGTRVNEALIDVYRKGTVIAGTSAGASAMSSTMIVDGEADTPKKTTLSMAPGLAFINEVVIDQHFAQRGRIGRLLYAVAQNPYTLGIGIDEDTAIAVDSNGLFQVIGTNSVTVLDAKNIRYSNISELSRGDVLELIGVTLHVLSPGSGFDLAKREPILKGGL</sequence>
<dbReference type="Gene3D" id="3.40.50.880">
    <property type="match status" value="1"/>
</dbReference>
<dbReference type="Proteomes" id="UP000184088">
    <property type="component" value="Unassembled WGS sequence"/>
</dbReference>
<dbReference type="SUPFAM" id="SSF52317">
    <property type="entry name" value="Class I glutamine amidotransferase-like"/>
    <property type="match status" value="1"/>
</dbReference>
<feature type="active site" description="Charge relay system" evidence="9">
    <location>
        <position position="199"/>
    </location>
</feature>
<evidence type="ECO:0000256" key="6">
    <source>
        <dbReference type="ARBA" id="ARBA00022670"/>
    </source>
</evidence>
<keyword evidence="11" id="KW-1185">Reference proteome</keyword>
<dbReference type="AlphaFoldDB" id="A0A1M5AQF7"/>
<evidence type="ECO:0000256" key="2">
    <source>
        <dbReference type="ARBA" id="ARBA00002039"/>
    </source>
</evidence>